<protein>
    <submittedName>
        <fullName evidence="1">Fructose-1,6-bisphosphatase/inositol monophosphatase family enzyme</fullName>
    </submittedName>
</protein>
<dbReference type="RefSeq" id="WP_184193249.1">
    <property type="nucleotide sequence ID" value="NZ_JACHGW010000001.1"/>
</dbReference>
<accession>A0A7W9W5K0</accession>
<dbReference type="Proteomes" id="UP000520814">
    <property type="component" value="Unassembled WGS sequence"/>
</dbReference>
<dbReference type="AlphaFoldDB" id="A0A7W9W5K0"/>
<sequence length="339" mass="36846">MLKKSPEHYLAQLRTLQDAMQARLLADVKAQEEAATEALAGVADVRGGDTIYQIDAHADEVLHHFCTEWATEGPLVLISEGIEGAGWQVFPEGAREEDAEFLLIVDPIDGTRNIMYNKRSAWALAGIAPNKGRATTLADIEIAVMTELPTTRALLADQLWAIQGRGAHRETKNLVTGERKAAPLRPSRSESLAHGFASLAKFFPPAKGATATLEEKLMLAVAPEDGENPVVFDDQYMTTGGQLYELLVGHDRFIADLRPVFFGVLGLPPKLVCHPYDICTELIAREAGVAVTDEFGAPLAAPLDIRAAVSWCGYANSTLKNQIEPKLQGLLEELRGNRA</sequence>
<evidence type="ECO:0000313" key="2">
    <source>
        <dbReference type="Proteomes" id="UP000520814"/>
    </source>
</evidence>
<organism evidence="1 2">
    <name type="scientific">Armatimonas rosea</name>
    <dbReference type="NCBI Taxonomy" id="685828"/>
    <lineage>
        <taxon>Bacteria</taxon>
        <taxon>Bacillati</taxon>
        <taxon>Armatimonadota</taxon>
        <taxon>Armatimonadia</taxon>
        <taxon>Armatimonadales</taxon>
        <taxon>Armatimonadaceae</taxon>
        <taxon>Armatimonas</taxon>
    </lineage>
</organism>
<reference evidence="1 2" key="1">
    <citation type="submission" date="2020-08" db="EMBL/GenBank/DDBJ databases">
        <title>Genomic Encyclopedia of Type Strains, Phase IV (KMG-IV): sequencing the most valuable type-strain genomes for metagenomic binning, comparative biology and taxonomic classification.</title>
        <authorList>
            <person name="Goeker M."/>
        </authorList>
    </citation>
    <scope>NUCLEOTIDE SEQUENCE [LARGE SCALE GENOMIC DNA]</scope>
    <source>
        <strain evidence="1 2">DSM 23562</strain>
    </source>
</reference>
<dbReference type="Gene3D" id="3.30.540.10">
    <property type="entry name" value="Fructose-1,6-Bisphosphatase, subunit A, domain 1"/>
    <property type="match status" value="1"/>
</dbReference>
<keyword evidence="2" id="KW-1185">Reference proteome</keyword>
<proteinExistence type="predicted"/>
<dbReference type="EMBL" id="JACHGW010000001">
    <property type="protein sequence ID" value="MBB6049653.1"/>
    <property type="molecule type" value="Genomic_DNA"/>
</dbReference>
<gene>
    <name evidence="1" type="ORF">HNQ39_001415</name>
</gene>
<comment type="caution">
    <text evidence="1">The sequence shown here is derived from an EMBL/GenBank/DDBJ whole genome shotgun (WGS) entry which is preliminary data.</text>
</comment>
<evidence type="ECO:0000313" key="1">
    <source>
        <dbReference type="EMBL" id="MBB6049653.1"/>
    </source>
</evidence>
<name>A0A7W9W5K0_ARMRO</name>
<dbReference type="SUPFAM" id="SSF56655">
    <property type="entry name" value="Carbohydrate phosphatase"/>
    <property type="match status" value="1"/>
</dbReference>